<dbReference type="Gene3D" id="1.10.1080.10">
    <property type="entry name" value="Glutathione Synthetase, Chain A, domain 3"/>
    <property type="match status" value="1"/>
</dbReference>
<feature type="binding site" evidence="11">
    <location>
        <position position="497"/>
    </location>
    <ligand>
        <name>ATP</name>
        <dbReference type="ChEBI" id="CHEBI:30616"/>
    </ligand>
</feature>
<feature type="binding site" evidence="11">
    <location>
        <position position="160"/>
    </location>
    <ligand>
        <name>ATP</name>
        <dbReference type="ChEBI" id="CHEBI:30616"/>
    </ligand>
</feature>
<keyword evidence="8 10" id="KW-0067">ATP-binding</keyword>
<name>A0A167MNP4_CALVF</name>
<evidence type="ECO:0000313" key="16">
    <source>
        <dbReference type="Proteomes" id="UP000076738"/>
    </source>
</evidence>
<dbReference type="STRING" id="1330018.A0A167MNP4"/>
<evidence type="ECO:0000256" key="1">
    <source>
        <dbReference type="ARBA" id="ARBA00004965"/>
    </source>
</evidence>
<dbReference type="Gene3D" id="3.40.50.1760">
    <property type="entry name" value="Glutathione synthase, substrate-binding domain superfamily, eukaryotic"/>
    <property type="match status" value="1"/>
</dbReference>
<dbReference type="InterPro" id="IPR004887">
    <property type="entry name" value="GSH_synth_subst-bd"/>
</dbReference>
<dbReference type="Pfam" id="PF03917">
    <property type="entry name" value="GSH_synth_ATP"/>
    <property type="match status" value="1"/>
</dbReference>
<feature type="binding site" evidence="11">
    <location>
        <position position="459"/>
    </location>
    <ligand>
        <name>ATP</name>
        <dbReference type="ChEBI" id="CHEBI:30616"/>
    </ligand>
</feature>
<keyword evidence="7 10" id="KW-0547">Nucleotide-binding</keyword>
<evidence type="ECO:0000256" key="13">
    <source>
        <dbReference type="PIRSR" id="PIRSR001558-3"/>
    </source>
</evidence>
<dbReference type="GO" id="GO:0005524">
    <property type="term" value="F:ATP binding"/>
    <property type="evidence" value="ECO:0007669"/>
    <property type="project" value="UniProtKB-UniRule"/>
</dbReference>
<dbReference type="Proteomes" id="UP000076738">
    <property type="component" value="Unassembled WGS sequence"/>
</dbReference>
<evidence type="ECO:0000256" key="9">
    <source>
        <dbReference type="ARBA" id="ARBA00022842"/>
    </source>
</evidence>
<evidence type="ECO:0000256" key="12">
    <source>
        <dbReference type="PIRSR" id="PIRSR001558-2"/>
    </source>
</evidence>
<feature type="binding site" evidence="11">
    <location>
        <position position="334"/>
    </location>
    <ligand>
        <name>ATP</name>
        <dbReference type="ChEBI" id="CHEBI:30616"/>
    </ligand>
</feature>
<feature type="binding site" evidence="13">
    <location>
        <begin position="295"/>
        <end position="298"/>
    </location>
    <ligand>
        <name>substrate</name>
    </ligand>
</feature>
<proteinExistence type="inferred from homology"/>
<evidence type="ECO:0000259" key="14">
    <source>
        <dbReference type="Pfam" id="PF03199"/>
    </source>
</evidence>
<dbReference type="GO" id="GO:0004363">
    <property type="term" value="F:glutathione synthase activity"/>
    <property type="evidence" value="ECO:0007669"/>
    <property type="project" value="UniProtKB-UniRule"/>
</dbReference>
<feature type="binding site" evidence="11">
    <location>
        <position position="491"/>
    </location>
    <ligand>
        <name>ATP</name>
        <dbReference type="ChEBI" id="CHEBI:30616"/>
    </ligand>
</feature>
<evidence type="ECO:0000256" key="4">
    <source>
        <dbReference type="ARBA" id="ARBA00022598"/>
    </source>
</evidence>
<dbReference type="PANTHER" id="PTHR11130">
    <property type="entry name" value="GLUTATHIONE SYNTHETASE"/>
    <property type="match status" value="1"/>
</dbReference>
<feature type="binding site" evidence="11">
    <location>
        <position position="241"/>
    </location>
    <ligand>
        <name>substrate</name>
    </ligand>
</feature>
<dbReference type="Pfam" id="PF03199">
    <property type="entry name" value="GSH_synthase"/>
    <property type="match status" value="1"/>
</dbReference>
<keyword evidence="6 10" id="KW-0479">Metal-binding</keyword>
<feature type="binding site" evidence="12">
    <location>
        <position position="160"/>
    </location>
    <ligand>
        <name>Mg(2+)</name>
        <dbReference type="ChEBI" id="CHEBI:18420"/>
    </ligand>
</feature>
<dbReference type="InterPro" id="IPR014049">
    <property type="entry name" value="Glutathione_synthase_N_euk"/>
</dbReference>
<feature type="binding site" evidence="12">
    <location>
        <position position="162"/>
    </location>
    <ligand>
        <name>Mg(2+)</name>
        <dbReference type="ChEBI" id="CHEBI:18420"/>
    </ligand>
</feature>
<feature type="binding site" evidence="13">
    <location>
        <begin position="235"/>
        <end position="237"/>
    </location>
    <ligand>
        <name>substrate</name>
    </ligand>
</feature>
<feature type="binding site" evidence="11">
    <location>
        <begin position="429"/>
        <end position="432"/>
    </location>
    <ligand>
        <name>ATP</name>
        <dbReference type="ChEBI" id="CHEBI:30616"/>
    </ligand>
</feature>
<feature type="binding site" evidence="11">
    <location>
        <begin position="396"/>
        <end position="405"/>
    </location>
    <ligand>
        <name>ATP</name>
        <dbReference type="ChEBI" id="CHEBI:30616"/>
    </ligand>
</feature>
<reference evidence="15 16" key="1">
    <citation type="journal article" date="2016" name="Mol. Biol. Evol.">
        <title>Comparative Genomics of Early-Diverging Mushroom-Forming Fungi Provides Insights into the Origins of Lignocellulose Decay Capabilities.</title>
        <authorList>
            <person name="Nagy L.G."/>
            <person name="Riley R."/>
            <person name="Tritt A."/>
            <person name="Adam C."/>
            <person name="Daum C."/>
            <person name="Floudas D."/>
            <person name="Sun H."/>
            <person name="Yadav J.S."/>
            <person name="Pangilinan J."/>
            <person name="Larsson K.H."/>
            <person name="Matsuura K."/>
            <person name="Barry K."/>
            <person name="Labutti K."/>
            <person name="Kuo R."/>
            <person name="Ohm R.A."/>
            <person name="Bhattacharya S.S."/>
            <person name="Shirouzu T."/>
            <person name="Yoshinaga Y."/>
            <person name="Martin F.M."/>
            <person name="Grigoriev I.V."/>
            <person name="Hibbett D.S."/>
        </authorList>
    </citation>
    <scope>NUCLEOTIDE SEQUENCE [LARGE SCALE GENOMIC DNA]</scope>
    <source>
        <strain evidence="15 16">TUFC12733</strain>
    </source>
</reference>
<feature type="binding site" evidence="11">
    <location>
        <position position="407"/>
    </location>
    <ligand>
        <name>ATP</name>
        <dbReference type="ChEBI" id="CHEBI:30616"/>
    </ligand>
</feature>
<keyword evidence="5 10" id="KW-0317">Glutathione biosynthesis</keyword>
<dbReference type="GO" id="GO:0000287">
    <property type="term" value="F:magnesium ion binding"/>
    <property type="evidence" value="ECO:0007669"/>
    <property type="project" value="UniProtKB-UniRule"/>
</dbReference>
<dbReference type="InterPro" id="IPR016185">
    <property type="entry name" value="PreATP-grasp_dom_sf"/>
</dbReference>
<evidence type="ECO:0000256" key="7">
    <source>
        <dbReference type="ARBA" id="ARBA00022741"/>
    </source>
</evidence>
<evidence type="ECO:0000313" key="15">
    <source>
        <dbReference type="EMBL" id="KZO96907.1"/>
    </source>
</evidence>
<keyword evidence="4 10" id="KW-0436">Ligase</keyword>
<evidence type="ECO:0000256" key="10">
    <source>
        <dbReference type="PIRNR" id="PIRNR001558"/>
    </source>
</evidence>
<feature type="domain" description="Glutathione synthase substrate-binding" evidence="14">
    <location>
        <begin position="226"/>
        <end position="331"/>
    </location>
</feature>
<sequence>MSVETATKSEPQALLAWPPQLDAVHLQELTNLATDWSMFHGLVYRPPANPPSEPYPSTSRVIHAPFTLFPSPLPRQLYELARRLQPLYNTLYARIAVDVLWLDKIMSAVAKVDDFQLELYKIWKQVRAEGITQPLELGLWRSDYLVHSLPDGAFTLRQVEFNCISSSFGALASRTNQMHRYLEAATGYYGAHPLLNANNLPQNGALEGLALGIAEAHKAYGVPSATVLFLVQPHERNVFDQRPLEYELLTKHGVHVERVTFADLAASASLSESKQLLYTTPLKPQPLEISVVYMRAGYTPNDYFGEADWAARLLVERSKAIKCPTVGAQLAGAKKVQQALMEEGVLESFLLDPARGPEKFTESDLVLLRASFAPMYALDATTVQTTIENAAHLVLKPQREGGGNNVYRSNIPPFLKKLPAAEHEAWVVMELIEPPPLRNVLLKAGASEEGGKEGDVISELGIFGICLYGSEGSGSCEIKVNEEVGYLVRTKGRESDEGGVAVGFSCLDSLVLVD</sequence>
<dbReference type="Gene3D" id="3.30.470.20">
    <property type="entry name" value="ATP-grasp fold, B domain"/>
    <property type="match status" value="1"/>
</dbReference>
<feature type="binding site" evidence="12">
    <location>
        <position position="400"/>
    </location>
    <ligand>
        <name>Mg(2+)</name>
        <dbReference type="ChEBI" id="CHEBI:18420"/>
    </ligand>
</feature>
<evidence type="ECO:0000256" key="6">
    <source>
        <dbReference type="ARBA" id="ARBA00022723"/>
    </source>
</evidence>
<dbReference type="InterPro" id="IPR005615">
    <property type="entry name" value="Glutathione_synthase"/>
</dbReference>
<dbReference type="EC" id="6.3.2.3" evidence="10"/>
<accession>A0A167MNP4</accession>
<dbReference type="NCBIfam" id="TIGR01986">
    <property type="entry name" value="glut_syn_euk"/>
    <property type="match status" value="1"/>
</dbReference>
<evidence type="ECO:0000256" key="11">
    <source>
        <dbReference type="PIRSR" id="PIRSR001558-1"/>
    </source>
</evidence>
<feature type="binding site" evidence="11">
    <location>
        <position position="489"/>
    </location>
    <ligand>
        <name>substrate</name>
    </ligand>
</feature>
<dbReference type="SUPFAM" id="SSF52440">
    <property type="entry name" value="PreATP-grasp domain"/>
    <property type="match status" value="1"/>
</dbReference>
<comment type="similarity">
    <text evidence="2 10">Belongs to the eukaryotic GSH synthase family.</text>
</comment>
<comment type="cofactor">
    <cofactor evidence="10 12">
        <name>Mg(2+)</name>
        <dbReference type="ChEBI" id="CHEBI:18420"/>
    </cofactor>
    <text evidence="10 12">Binds 1 Mg(2+) ion per subunit.</text>
</comment>
<comment type="catalytic activity">
    <reaction evidence="10">
        <text>gamma-L-glutamyl-L-cysteine + glycine + ATP = glutathione + ADP + phosphate + H(+)</text>
        <dbReference type="Rhea" id="RHEA:13557"/>
        <dbReference type="ChEBI" id="CHEBI:15378"/>
        <dbReference type="ChEBI" id="CHEBI:30616"/>
        <dbReference type="ChEBI" id="CHEBI:43474"/>
        <dbReference type="ChEBI" id="CHEBI:57305"/>
        <dbReference type="ChEBI" id="CHEBI:57925"/>
        <dbReference type="ChEBI" id="CHEBI:58173"/>
        <dbReference type="ChEBI" id="CHEBI:456216"/>
        <dbReference type="EC" id="6.3.2.3"/>
    </reaction>
</comment>
<dbReference type="GO" id="GO:0005829">
    <property type="term" value="C:cytosol"/>
    <property type="evidence" value="ECO:0007669"/>
    <property type="project" value="TreeGrafter"/>
</dbReference>
<dbReference type="EMBL" id="KV417282">
    <property type="protein sequence ID" value="KZO96907.1"/>
    <property type="molecule type" value="Genomic_DNA"/>
</dbReference>
<evidence type="ECO:0000256" key="2">
    <source>
        <dbReference type="ARBA" id="ARBA00010385"/>
    </source>
</evidence>
<organism evidence="15 16">
    <name type="scientific">Calocera viscosa (strain TUFC12733)</name>
    <dbReference type="NCBI Taxonomy" id="1330018"/>
    <lineage>
        <taxon>Eukaryota</taxon>
        <taxon>Fungi</taxon>
        <taxon>Dikarya</taxon>
        <taxon>Basidiomycota</taxon>
        <taxon>Agaricomycotina</taxon>
        <taxon>Dacrymycetes</taxon>
        <taxon>Dacrymycetales</taxon>
        <taxon>Dacrymycetaceae</taxon>
        <taxon>Calocera</taxon>
    </lineage>
</organism>
<dbReference type="GO" id="GO:0043295">
    <property type="term" value="F:glutathione binding"/>
    <property type="evidence" value="ECO:0007669"/>
    <property type="project" value="UniProtKB-UniRule"/>
</dbReference>
<dbReference type="PANTHER" id="PTHR11130:SF0">
    <property type="entry name" value="GLUTATHIONE SYNTHETASE"/>
    <property type="match status" value="1"/>
</dbReference>
<dbReference type="FunFam" id="3.40.50.1760:FF:000001">
    <property type="entry name" value="Glutathione synthetase"/>
    <property type="match status" value="1"/>
</dbReference>
<feature type="binding site" evidence="13">
    <location>
        <begin position="164"/>
        <end position="167"/>
    </location>
    <ligand>
        <name>substrate</name>
    </ligand>
</feature>
<comment type="pathway">
    <text evidence="1 10">Sulfur metabolism; glutathione biosynthesis; glutathione from L-cysteine and L-glutamate: step 2/2.</text>
</comment>
<evidence type="ECO:0000256" key="3">
    <source>
        <dbReference type="ARBA" id="ARBA00011738"/>
    </source>
</evidence>
<keyword evidence="16" id="KW-1185">Reference proteome</keyword>
<protein>
    <recommendedName>
        <fullName evidence="10">Glutathione synthetase</fullName>
        <shortName evidence="10">GSH-S</shortName>
        <ecNumber evidence="10">6.3.2.3</ecNumber>
    </recommendedName>
</protein>
<dbReference type="InterPro" id="IPR037013">
    <property type="entry name" value="GSH-S_sub-bd_sf"/>
</dbReference>
<dbReference type="UniPathway" id="UPA00142">
    <property type="reaction ID" value="UER00210"/>
</dbReference>
<dbReference type="InterPro" id="IPR014709">
    <property type="entry name" value="Glutathione_synthase_C_euk"/>
</dbReference>
<dbReference type="InterPro" id="IPR014042">
    <property type="entry name" value="Glutathione_synthase_a-hlx"/>
</dbReference>
<keyword evidence="9 10" id="KW-0460">Magnesium</keyword>
<evidence type="ECO:0000256" key="8">
    <source>
        <dbReference type="ARBA" id="ARBA00022840"/>
    </source>
</evidence>
<dbReference type="OrthoDB" id="2020073at2759"/>
<gene>
    <name evidence="15" type="ORF">CALVIDRAFT_536829</name>
</gene>
<feature type="binding site" evidence="11">
    <location>
        <position position="141"/>
    </location>
    <ligand>
        <name>substrate</name>
    </ligand>
</feature>
<dbReference type="Gene3D" id="3.30.1490.50">
    <property type="match status" value="1"/>
</dbReference>
<dbReference type="SUPFAM" id="SSF56059">
    <property type="entry name" value="Glutathione synthetase ATP-binding domain-like"/>
    <property type="match status" value="1"/>
</dbReference>
<dbReference type="AlphaFoldDB" id="A0A167MNP4"/>
<comment type="subunit">
    <text evidence="3">Homodimer.</text>
</comment>
<feature type="binding site" evidence="13">
    <location>
        <begin position="500"/>
        <end position="501"/>
    </location>
    <ligand>
        <name>substrate</name>
    </ligand>
</feature>
<dbReference type="PIRSF" id="PIRSF001558">
    <property type="entry name" value="GSHase"/>
    <property type="match status" value="1"/>
</dbReference>
<evidence type="ECO:0000256" key="5">
    <source>
        <dbReference type="ARBA" id="ARBA00022684"/>
    </source>
</evidence>
<dbReference type="Gene3D" id="3.30.1490.80">
    <property type="match status" value="1"/>
</dbReference>